<evidence type="ECO:0008006" key="11">
    <source>
        <dbReference type="Google" id="ProtNLM"/>
    </source>
</evidence>
<feature type="region of interest" description="Disordered" evidence="6">
    <location>
        <begin position="333"/>
        <end position="354"/>
    </location>
</feature>
<dbReference type="GO" id="GO:0003677">
    <property type="term" value="F:DNA binding"/>
    <property type="evidence" value="ECO:0007669"/>
    <property type="project" value="UniProtKB-UniRule"/>
</dbReference>
<proteinExistence type="inferred from homology"/>
<dbReference type="InterPro" id="IPR053876">
    <property type="entry name" value="Phage_int_M"/>
</dbReference>
<reference evidence="9" key="1">
    <citation type="journal article" date="2023" name="Int. J. Syst. Evol. Microbiol.">
        <title>Mesoterricola silvestris gen. nov., sp. nov., Mesoterricola sediminis sp. nov., Geothrix oryzae sp. nov., Geothrix edaphica sp. nov., Geothrix rubra sp. nov., and Geothrix limicola sp. nov., six novel members of Acidobacteriota isolated from soils.</title>
        <authorList>
            <person name="Itoh H."/>
            <person name="Sugisawa Y."/>
            <person name="Mise K."/>
            <person name="Xu Z."/>
            <person name="Kuniyasu M."/>
            <person name="Ushijima N."/>
            <person name="Kawano K."/>
            <person name="Kobayashi E."/>
            <person name="Shiratori Y."/>
            <person name="Masuda Y."/>
            <person name="Senoo K."/>
        </authorList>
    </citation>
    <scope>NUCLEOTIDE SEQUENCE</scope>
    <source>
        <strain evidence="9">W786</strain>
    </source>
</reference>
<protein>
    <recommendedName>
        <fullName evidence="11">Integrase</fullName>
    </recommendedName>
</protein>
<dbReference type="KEGG" id="msea:METESE_23890"/>
<accession>A0AA48H4S4</accession>
<evidence type="ECO:0000256" key="6">
    <source>
        <dbReference type="SAM" id="MobiDB-lite"/>
    </source>
</evidence>
<evidence type="ECO:0000313" key="9">
    <source>
        <dbReference type="EMBL" id="BDU77431.1"/>
    </source>
</evidence>
<dbReference type="InterPro" id="IPR025166">
    <property type="entry name" value="Integrase_DNA_bind_dom"/>
</dbReference>
<dbReference type="InterPro" id="IPR010998">
    <property type="entry name" value="Integrase_recombinase_N"/>
</dbReference>
<evidence type="ECO:0000259" key="8">
    <source>
        <dbReference type="PROSITE" id="PS51900"/>
    </source>
</evidence>
<feature type="compositionally biased region" description="Pro residues" evidence="6">
    <location>
        <begin position="343"/>
        <end position="354"/>
    </location>
</feature>
<dbReference type="InterPro" id="IPR013762">
    <property type="entry name" value="Integrase-like_cat_sf"/>
</dbReference>
<comment type="similarity">
    <text evidence="1">Belongs to the 'phage' integrase family.</text>
</comment>
<dbReference type="Gene3D" id="3.30.160.390">
    <property type="entry name" value="Integrase, DNA-binding domain"/>
    <property type="match status" value="1"/>
</dbReference>
<keyword evidence="3 5" id="KW-0238">DNA-binding</keyword>
<feature type="domain" description="Tyr recombinase" evidence="7">
    <location>
        <begin position="231"/>
        <end position="354"/>
    </location>
</feature>
<name>A0AA48H4S4_9BACT</name>
<evidence type="ECO:0000256" key="4">
    <source>
        <dbReference type="ARBA" id="ARBA00023172"/>
    </source>
</evidence>
<dbReference type="EMBL" id="AP027081">
    <property type="protein sequence ID" value="BDU77431.1"/>
    <property type="molecule type" value="Genomic_DNA"/>
</dbReference>
<sequence>MNTVRNRLSARKVAEATTPGYHLDGGCLYLRIHLRGSVRPRGTRERPTDNVTKCWCFRYRDRATGRKVEHGLGSYLDVSLADAREKAAELRRMLIDGHDPLLQRQQKRTEQKIAAATVLTFDEAAERCIADMKAGWRNAKHAHQWTSTLATYASPVLGKLPVSAIDLPLIRKVLDPIWTTKNETASRVLQRIESVLAWATVSGYRSGDNPARWRGNLDHILPRPGKVQAQEHHPALPYTEIGDFVAALRRQNGVAALALEFLILTAARTNEVIKARWEEFDLEKALWTVPAERMKAHKEHTVPLSPRARDRIRQLAQAKLGPYVFLFPAEAKRPPKEAVRTPSPRPPGTPARPN</sequence>
<dbReference type="PANTHER" id="PTHR30629">
    <property type="entry name" value="PROPHAGE INTEGRASE"/>
    <property type="match status" value="1"/>
</dbReference>
<dbReference type="InterPro" id="IPR050808">
    <property type="entry name" value="Phage_Integrase"/>
</dbReference>
<dbReference type="SUPFAM" id="SSF56349">
    <property type="entry name" value="DNA breaking-rejoining enzymes"/>
    <property type="match status" value="1"/>
</dbReference>
<evidence type="ECO:0000256" key="2">
    <source>
        <dbReference type="ARBA" id="ARBA00022908"/>
    </source>
</evidence>
<dbReference type="InterPro" id="IPR044068">
    <property type="entry name" value="CB"/>
</dbReference>
<feature type="domain" description="Core-binding (CB)" evidence="8">
    <location>
        <begin position="119"/>
        <end position="200"/>
    </location>
</feature>
<dbReference type="Gene3D" id="1.10.443.10">
    <property type="entry name" value="Intergrase catalytic core"/>
    <property type="match status" value="1"/>
</dbReference>
<dbReference type="InterPro" id="IPR038488">
    <property type="entry name" value="Integrase_DNA-bd_sf"/>
</dbReference>
<dbReference type="PANTHER" id="PTHR30629:SF2">
    <property type="entry name" value="PROPHAGE INTEGRASE INTS-RELATED"/>
    <property type="match status" value="1"/>
</dbReference>
<evidence type="ECO:0000313" key="10">
    <source>
        <dbReference type="Proteomes" id="UP001228113"/>
    </source>
</evidence>
<keyword evidence="4" id="KW-0233">DNA recombination</keyword>
<dbReference type="InterPro" id="IPR002104">
    <property type="entry name" value="Integrase_catalytic"/>
</dbReference>
<dbReference type="GO" id="GO:0015074">
    <property type="term" value="P:DNA integration"/>
    <property type="evidence" value="ECO:0007669"/>
    <property type="project" value="UniProtKB-KW"/>
</dbReference>
<dbReference type="RefSeq" id="WP_316410270.1">
    <property type="nucleotide sequence ID" value="NZ_AP027081.1"/>
</dbReference>
<keyword evidence="10" id="KW-1185">Reference proteome</keyword>
<evidence type="ECO:0000256" key="5">
    <source>
        <dbReference type="PROSITE-ProRule" id="PRU01248"/>
    </source>
</evidence>
<dbReference type="Pfam" id="PF13356">
    <property type="entry name" value="Arm-DNA-bind_3"/>
    <property type="match status" value="1"/>
</dbReference>
<dbReference type="PROSITE" id="PS51898">
    <property type="entry name" value="TYR_RECOMBINASE"/>
    <property type="match status" value="1"/>
</dbReference>
<dbReference type="Pfam" id="PF22022">
    <property type="entry name" value="Phage_int_M"/>
    <property type="match status" value="1"/>
</dbReference>
<keyword evidence="2" id="KW-0229">DNA integration</keyword>
<dbReference type="GO" id="GO:0006310">
    <property type="term" value="P:DNA recombination"/>
    <property type="evidence" value="ECO:0007669"/>
    <property type="project" value="UniProtKB-KW"/>
</dbReference>
<dbReference type="Gene3D" id="1.10.150.130">
    <property type="match status" value="1"/>
</dbReference>
<dbReference type="InterPro" id="IPR011010">
    <property type="entry name" value="DNA_brk_join_enz"/>
</dbReference>
<dbReference type="PROSITE" id="PS51900">
    <property type="entry name" value="CB"/>
    <property type="match status" value="1"/>
</dbReference>
<gene>
    <name evidence="9" type="ORF">METESE_23890</name>
</gene>
<evidence type="ECO:0000256" key="3">
    <source>
        <dbReference type="ARBA" id="ARBA00023125"/>
    </source>
</evidence>
<dbReference type="Pfam" id="PF00589">
    <property type="entry name" value="Phage_integrase"/>
    <property type="match status" value="1"/>
</dbReference>
<evidence type="ECO:0000256" key="1">
    <source>
        <dbReference type="ARBA" id="ARBA00008857"/>
    </source>
</evidence>
<evidence type="ECO:0000259" key="7">
    <source>
        <dbReference type="PROSITE" id="PS51898"/>
    </source>
</evidence>
<dbReference type="AlphaFoldDB" id="A0AA48H4S4"/>
<organism evidence="9 10">
    <name type="scientific">Mesoterricola sediminis</name>
    <dbReference type="NCBI Taxonomy" id="2927980"/>
    <lineage>
        <taxon>Bacteria</taxon>
        <taxon>Pseudomonadati</taxon>
        <taxon>Acidobacteriota</taxon>
        <taxon>Holophagae</taxon>
        <taxon>Holophagales</taxon>
        <taxon>Holophagaceae</taxon>
        <taxon>Mesoterricola</taxon>
    </lineage>
</organism>
<dbReference type="Proteomes" id="UP001228113">
    <property type="component" value="Chromosome"/>
</dbReference>